<gene>
    <name evidence="1" type="primary">OJ1485_B09.13</name>
</gene>
<organism evidence="1">
    <name type="scientific">Oryza sativa subsp. japonica</name>
    <name type="common">Rice</name>
    <dbReference type="NCBI Taxonomy" id="39947"/>
    <lineage>
        <taxon>Eukaryota</taxon>
        <taxon>Viridiplantae</taxon>
        <taxon>Streptophyta</taxon>
        <taxon>Embryophyta</taxon>
        <taxon>Tracheophyta</taxon>
        <taxon>Spermatophyta</taxon>
        <taxon>Magnoliopsida</taxon>
        <taxon>Liliopsida</taxon>
        <taxon>Poales</taxon>
        <taxon>Poaceae</taxon>
        <taxon>BOP clade</taxon>
        <taxon>Oryzoideae</taxon>
        <taxon>Oryzeae</taxon>
        <taxon>Oryzinae</taxon>
        <taxon>Oryza</taxon>
        <taxon>Oryza sativa</taxon>
    </lineage>
</organism>
<reference evidence="1" key="1">
    <citation type="journal article" date="2002" name="Nature">
        <title>The genome sequence and structure of rice chromosome 1.</title>
        <authorList>
            <person name="Sasaki T."/>
            <person name="Matsumoto T."/>
            <person name="Yamamoto K."/>
            <person name="Sakata K."/>
            <person name="Baba T."/>
            <person name="Katayose Y."/>
            <person name="Wu J."/>
            <person name="Niimura Y."/>
            <person name="Cheng Z."/>
            <person name="Nagamura Y."/>
            <person name="Antonio B.A."/>
            <person name="Kanamori H."/>
            <person name="Hosokawa S."/>
            <person name="Masukawa M."/>
            <person name="Arikawa K."/>
            <person name="Chiden Y."/>
            <person name="Hayashi M."/>
            <person name="Okamoto M."/>
            <person name="Ando T."/>
            <person name="Aoki H."/>
            <person name="Arita K."/>
            <person name="Hamada M."/>
            <person name="Harada C."/>
            <person name="Hijishita S."/>
            <person name="Honda M."/>
            <person name="Ichikawa Y."/>
            <person name="Idonuma A."/>
            <person name="Iijima M."/>
            <person name="Ikeda M."/>
            <person name="Ikeno M."/>
            <person name="Itoh S."/>
            <person name="Itoh T."/>
            <person name="Itoh Y."/>
            <person name="Itoh Y."/>
            <person name="Iwabuchi A."/>
            <person name="Kamiya K."/>
            <person name="Karasawa W."/>
            <person name="Katagiri S."/>
            <person name="Kikuta A."/>
            <person name="Kobayashi N."/>
            <person name="Kono I."/>
            <person name="Machita K."/>
            <person name="Maehara T."/>
            <person name="Mizuno H."/>
            <person name="Mizubayashi T."/>
            <person name="Mukai Y."/>
            <person name="Nagasaki H."/>
            <person name="Nakashima M."/>
            <person name="Nakama Y."/>
            <person name="Nakamichi Y."/>
            <person name="Nakamura M."/>
            <person name="Namiki N."/>
            <person name="Negishi M."/>
            <person name="Ohta I."/>
            <person name="Ono N."/>
            <person name="Saji S."/>
            <person name="Sakai K."/>
            <person name="Shibata M."/>
            <person name="Shimokawa T."/>
            <person name="Shomura A."/>
            <person name="Song J."/>
            <person name="Takazaki Y."/>
            <person name="Terasawa K."/>
            <person name="Tsuji K."/>
            <person name="Waki K."/>
            <person name="Yamagata H."/>
            <person name="Yamane H."/>
            <person name="Yoshiki S."/>
            <person name="Yoshihara R."/>
            <person name="Yukawa K."/>
            <person name="Zhong H."/>
            <person name="Iwama H."/>
            <person name="Endo T."/>
            <person name="Ito H."/>
            <person name="Hahn J.H."/>
            <person name="Kim H.I."/>
            <person name="Eun M.Y."/>
            <person name="Yano M."/>
            <person name="Jiang J."/>
            <person name="Gojobori T."/>
        </authorList>
    </citation>
    <scope>NUCLEOTIDE SEQUENCE</scope>
</reference>
<name>Q8RZI3_ORYSJ</name>
<dbReference type="EMBL" id="AP003707">
    <property type="protein sequence ID" value="BAB86184.1"/>
    <property type="molecule type" value="Genomic_DNA"/>
</dbReference>
<evidence type="ECO:0000313" key="1">
    <source>
        <dbReference type="EMBL" id="BAB86184.1"/>
    </source>
</evidence>
<accession>Q8RZI3</accession>
<dbReference type="AlphaFoldDB" id="Q8RZI3"/>
<protein>
    <submittedName>
        <fullName evidence="1">OJ1485_B09.13 protein</fullName>
    </submittedName>
</protein>
<proteinExistence type="predicted"/>
<sequence>MHVLVPIKSVEEKRHQQHLLHGRKKLNSLFSASPGLTVFCMSPDVDACTSDGEATPQSSEHRHRQCCHVPCKIMKRMDASGEDVTTMIRRVRAPLLIAVAAVELILIACFSCNTRDAHCQPQNGAGSK</sequence>